<dbReference type="NCBIfam" id="TIGR02532">
    <property type="entry name" value="IV_pilin_GFxxxE"/>
    <property type="match status" value="1"/>
</dbReference>
<dbReference type="Pfam" id="PF16732">
    <property type="entry name" value="ComP_DUS"/>
    <property type="match status" value="1"/>
</dbReference>
<proteinExistence type="predicted"/>
<keyword evidence="2" id="KW-0812">Transmembrane</keyword>
<evidence type="ECO:0000256" key="2">
    <source>
        <dbReference type="SAM" id="Phobius"/>
    </source>
</evidence>
<comment type="caution">
    <text evidence="3">The sequence shown here is derived from an EMBL/GenBank/DDBJ whole genome shotgun (WGS) entry which is preliminary data.</text>
</comment>
<feature type="transmembrane region" description="Helical" evidence="2">
    <location>
        <begin position="12"/>
        <end position="34"/>
    </location>
</feature>
<dbReference type="InterPro" id="IPR012902">
    <property type="entry name" value="N_methyl_site"/>
</dbReference>
<keyword evidence="1" id="KW-0488">Methylation</keyword>
<dbReference type="InterPro" id="IPR000983">
    <property type="entry name" value="Bac_GSPG_pilin"/>
</dbReference>
<dbReference type="PROSITE" id="PS00409">
    <property type="entry name" value="PROKAR_NTER_METHYL"/>
    <property type="match status" value="1"/>
</dbReference>
<name>A0ABU2ZWX1_9GAMM</name>
<organism evidence="3 4">
    <name type="scientific">Thalassotalea castellviae</name>
    <dbReference type="NCBI Taxonomy" id="3075612"/>
    <lineage>
        <taxon>Bacteria</taxon>
        <taxon>Pseudomonadati</taxon>
        <taxon>Pseudomonadota</taxon>
        <taxon>Gammaproteobacteria</taxon>
        <taxon>Alteromonadales</taxon>
        <taxon>Colwelliaceae</taxon>
        <taxon>Thalassotalea</taxon>
    </lineage>
</organism>
<dbReference type="SUPFAM" id="SSF54523">
    <property type="entry name" value="Pili subunits"/>
    <property type="match status" value="1"/>
</dbReference>
<evidence type="ECO:0000313" key="3">
    <source>
        <dbReference type="EMBL" id="MDT0602404.1"/>
    </source>
</evidence>
<protein>
    <submittedName>
        <fullName evidence="3">Type IV pilin protein</fullName>
    </submittedName>
</protein>
<reference evidence="3 4" key="1">
    <citation type="submission" date="2023-09" db="EMBL/GenBank/DDBJ databases">
        <authorList>
            <person name="Rey-Velasco X."/>
        </authorList>
    </citation>
    <scope>NUCLEOTIDE SEQUENCE [LARGE SCALE GENOMIC DNA]</scope>
    <source>
        <strain evidence="3 4">W431</strain>
    </source>
</reference>
<dbReference type="Pfam" id="PF07963">
    <property type="entry name" value="N_methyl"/>
    <property type="match status" value="1"/>
</dbReference>
<accession>A0ABU2ZWX1</accession>
<dbReference type="PRINTS" id="PR00813">
    <property type="entry name" value="BCTERIALGSPG"/>
</dbReference>
<dbReference type="InterPro" id="IPR031982">
    <property type="entry name" value="PilE-like"/>
</dbReference>
<evidence type="ECO:0000256" key="1">
    <source>
        <dbReference type="ARBA" id="ARBA00022481"/>
    </source>
</evidence>
<dbReference type="RefSeq" id="WP_311576562.1">
    <property type="nucleotide sequence ID" value="NZ_JAVRIF010000001.1"/>
</dbReference>
<keyword evidence="2" id="KW-1133">Transmembrane helix</keyword>
<sequence>MKNNIKKLQGFTLVELLIVVAIIGILASVAYPSYIDFVLKSNRSEGQRELVRLANLQEQLYVDSRAYTADMTKLGLAADPYITESGFYSIDAKVVGETFTLTATAKGTQTKDTNCKTMTITETGKKTPSSNCWEQ</sequence>
<gene>
    <name evidence="3" type="ORF">RM573_02240</name>
</gene>
<dbReference type="EMBL" id="JAVRIF010000001">
    <property type="protein sequence ID" value="MDT0602404.1"/>
    <property type="molecule type" value="Genomic_DNA"/>
</dbReference>
<dbReference type="Gene3D" id="3.30.700.10">
    <property type="entry name" value="Glycoprotein, Type 4 Pilin"/>
    <property type="match status" value="1"/>
</dbReference>
<dbReference type="Proteomes" id="UP001266357">
    <property type="component" value="Unassembled WGS sequence"/>
</dbReference>
<keyword evidence="4" id="KW-1185">Reference proteome</keyword>
<evidence type="ECO:0000313" key="4">
    <source>
        <dbReference type="Proteomes" id="UP001266357"/>
    </source>
</evidence>
<dbReference type="InterPro" id="IPR045584">
    <property type="entry name" value="Pilin-like"/>
</dbReference>
<keyword evidence="2" id="KW-0472">Membrane</keyword>